<evidence type="ECO:0000313" key="2">
    <source>
        <dbReference type="EMBL" id="MFC5002990.1"/>
    </source>
</evidence>
<feature type="domain" description="Amidohydrolase 3" evidence="1">
    <location>
        <begin position="47"/>
        <end position="503"/>
    </location>
</feature>
<sequence length="510" mass="53160">MSRMRTLFRDGRVHTPADPSATAMLVDGDTIAWLGPTGDAPTGGVDRVVDLDGALVTPAFVDAHVHTTATGFTLRGLNLAGTTSRLQVLDAVAAHAATLPADAIVIGHGWDESGWRDQRTPTAAELDRAGGGRAVYLSRACVHAALVSSALLTDAVQAAAGYDGSGWLRRDAHHLVREVAFGSVTHAQILDAQRAALTHAASLGIASIHECGGPGTSGEADFVAALGHGAGYPQVYGLWGEVNGAGKAKQLGAVGAAGDLYADGALGARTAHLRGAYLDGSGADEHGHGYLSVEQVTEHVVDCVRHGMQGGFHAIGDQAISTVVDGFKGAAKRVGIDRIRAGRHRIEHVELLDKTLIAGLVDFGIVASVQPAFDRLWGGEHGMYAARLGKARSLASNPIGALAGVGVLLAFGSDSPVTDLDPWGTCRAAMRHHNAVQRIGAKAAFAAHTRGGWRAVGVDDEGVLNPGWSATFTVWDTTEEISEVLHTETNPQARVTVLRGRPIHNRQEPL</sequence>
<keyword evidence="2" id="KW-0378">Hydrolase</keyword>
<proteinExistence type="predicted"/>
<organism evidence="2 3">
    <name type="scientific">Dactylosporangium cerinum</name>
    <dbReference type="NCBI Taxonomy" id="1434730"/>
    <lineage>
        <taxon>Bacteria</taxon>
        <taxon>Bacillati</taxon>
        <taxon>Actinomycetota</taxon>
        <taxon>Actinomycetes</taxon>
        <taxon>Micromonosporales</taxon>
        <taxon>Micromonosporaceae</taxon>
        <taxon>Dactylosporangium</taxon>
    </lineage>
</organism>
<protein>
    <submittedName>
        <fullName evidence="2">Amidohydrolase</fullName>
        <ecNumber evidence="2">3.5.-.-</ecNumber>
    </submittedName>
</protein>
<dbReference type="SUPFAM" id="SSF51556">
    <property type="entry name" value="Metallo-dependent hydrolases"/>
    <property type="match status" value="1"/>
</dbReference>
<keyword evidence="3" id="KW-1185">Reference proteome</keyword>
<gene>
    <name evidence="2" type="ORF">ACFPIJ_34815</name>
</gene>
<dbReference type="SUPFAM" id="SSF51338">
    <property type="entry name" value="Composite domain of metallo-dependent hydrolases"/>
    <property type="match status" value="1"/>
</dbReference>
<dbReference type="GO" id="GO:0016787">
    <property type="term" value="F:hydrolase activity"/>
    <property type="evidence" value="ECO:0007669"/>
    <property type="project" value="UniProtKB-KW"/>
</dbReference>
<dbReference type="Gene3D" id="3.10.310.70">
    <property type="match status" value="1"/>
</dbReference>
<dbReference type="InterPro" id="IPR032466">
    <property type="entry name" value="Metal_Hydrolase"/>
</dbReference>
<dbReference type="PANTHER" id="PTHR22642:SF2">
    <property type="entry name" value="PROTEIN LONG AFTER FAR-RED 3"/>
    <property type="match status" value="1"/>
</dbReference>
<dbReference type="Pfam" id="PF07969">
    <property type="entry name" value="Amidohydro_3"/>
    <property type="match status" value="1"/>
</dbReference>
<reference evidence="3" key="1">
    <citation type="journal article" date="2019" name="Int. J. Syst. Evol. Microbiol.">
        <title>The Global Catalogue of Microorganisms (GCM) 10K type strain sequencing project: providing services to taxonomists for standard genome sequencing and annotation.</title>
        <authorList>
            <consortium name="The Broad Institute Genomics Platform"/>
            <consortium name="The Broad Institute Genome Sequencing Center for Infectious Disease"/>
            <person name="Wu L."/>
            <person name="Ma J."/>
        </authorList>
    </citation>
    <scope>NUCLEOTIDE SEQUENCE [LARGE SCALE GENOMIC DNA]</scope>
    <source>
        <strain evidence="3">CGMCC 4.7152</strain>
    </source>
</reference>
<evidence type="ECO:0000313" key="3">
    <source>
        <dbReference type="Proteomes" id="UP001595912"/>
    </source>
</evidence>
<dbReference type="Proteomes" id="UP001595912">
    <property type="component" value="Unassembled WGS sequence"/>
</dbReference>
<dbReference type="Gene3D" id="2.30.40.10">
    <property type="entry name" value="Urease, subunit C, domain 1"/>
    <property type="match status" value="1"/>
</dbReference>
<dbReference type="EMBL" id="JBHSIU010000046">
    <property type="protein sequence ID" value="MFC5002990.1"/>
    <property type="molecule type" value="Genomic_DNA"/>
</dbReference>
<comment type="caution">
    <text evidence="2">The sequence shown here is derived from an EMBL/GenBank/DDBJ whole genome shotgun (WGS) entry which is preliminary data.</text>
</comment>
<dbReference type="PANTHER" id="PTHR22642">
    <property type="entry name" value="IMIDAZOLONEPROPIONASE"/>
    <property type="match status" value="1"/>
</dbReference>
<accession>A0ABV9W539</accession>
<dbReference type="InterPro" id="IPR011059">
    <property type="entry name" value="Metal-dep_hydrolase_composite"/>
</dbReference>
<dbReference type="Gene3D" id="3.20.20.140">
    <property type="entry name" value="Metal-dependent hydrolases"/>
    <property type="match status" value="1"/>
</dbReference>
<evidence type="ECO:0000259" key="1">
    <source>
        <dbReference type="Pfam" id="PF07969"/>
    </source>
</evidence>
<dbReference type="RefSeq" id="WP_380122076.1">
    <property type="nucleotide sequence ID" value="NZ_JBHSIU010000046.1"/>
</dbReference>
<dbReference type="EC" id="3.5.-.-" evidence="2"/>
<name>A0ABV9W539_9ACTN</name>
<dbReference type="InterPro" id="IPR013108">
    <property type="entry name" value="Amidohydro_3"/>
</dbReference>